<evidence type="ECO:0000313" key="5">
    <source>
        <dbReference type="WBParaSite" id="Pan_g9451.t1"/>
    </source>
</evidence>
<evidence type="ECO:0000256" key="1">
    <source>
        <dbReference type="SAM" id="MobiDB-lite"/>
    </source>
</evidence>
<dbReference type="Pfam" id="PF00024">
    <property type="entry name" value="PAN_1"/>
    <property type="match status" value="2"/>
</dbReference>
<name>A0A7E4WCX6_PANRE</name>
<feature type="chain" id="PRO_5028975090" evidence="2">
    <location>
        <begin position="20"/>
        <end position="721"/>
    </location>
</feature>
<dbReference type="PANTHER" id="PTHR47327:SF1">
    <property type="entry name" value="RE15579P"/>
    <property type="match status" value="1"/>
</dbReference>
<evidence type="ECO:0000256" key="2">
    <source>
        <dbReference type="SAM" id="SignalP"/>
    </source>
</evidence>
<accession>A0A7E4WCX6</accession>
<feature type="region of interest" description="Disordered" evidence="1">
    <location>
        <begin position="377"/>
        <end position="402"/>
    </location>
</feature>
<feature type="domain" description="Apple" evidence="3">
    <location>
        <begin position="29"/>
        <end position="108"/>
    </location>
</feature>
<keyword evidence="2" id="KW-0732">Signal</keyword>
<dbReference type="SUPFAM" id="SSF57414">
    <property type="entry name" value="Hairpin loop containing domain-like"/>
    <property type="match status" value="2"/>
</dbReference>
<feature type="region of interest" description="Disordered" evidence="1">
    <location>
        <begin position="335"/>
        <end position="357"/>
    </location>
</feature>
<sequence>MVRNALLLVGLALFCVVSGSVDPDRLKPCFEKYGYHKLAEATPFHSDGNMLTVDGCLVFCAKTTSRCRSIVYDRMTQTCHYFMVDGVELHRVIPSGRMDYFQLADVDCAANVIASSPADSTEIVDAEAIPPTSVEENGEKIPIMFAPEKFPQPPEATGNPATTTVNIPIDDSYTAVDIDVDPDLPGVDDEPTDAETVGIHPAGRKPSPKFDVKLDKNARNGVDETIIYDDAGDVARYVTHRPKVAEEEKLTDVRVPTDAEDDGGPIDDDDKDMLGEGDAAGEEKIVETEKKVEVEGDDYKEIPQNAAGQEYDAPEVIETPTTMATEAVEVTEATELATESVTESVEETEPTPDPRDDELKKLQEQLELLEKQMREVQKTTLPPTPQTVLPTITRTPFKPNFPKLPPSPAELMDRMALPGMVPEMKAFKLAKKPLPSSDMSISDEIRRAPQVKPTLAAAKQDFLNTVNNGPIDNAVEDESCPAGSSYIWIAVENSDLPRIGRFLIRRADTPAACIEQCERMSIDGHRCNQFVFYETSKQCAFGHEDDIFGVKAARVADFSTRAYKKLCYPDTISSFNDCSDFMAFRDYKLNIEPREVFDGLPTGREGVSSCVELCVLSNGFKCRSASFDFADGRCSIYSEHSLSAPADFKEHNSDSLLFFENGCIADSEEEEAAIAEAAQNANVQFGSLRVQRVNSAPSSEQLSQIGGGTEPRIIDFRKLKY</sequence>
<dbReference type="PANTHER" id="PTHR47327">
    <property type="entry name" value="FI18240P1-RELATED"/>
    <property type="match status" value="1"/>
</dbReference>
<dbReference type="AlphaFoldDB" id="A0A7E4WCX6"/>
<feature type="signal peptide" evidence="2">
    <location>
        <begin position="1"/>
        <end position="19"/>
    </location>
</feature>
<reference evidence="4" key="1">
    <citation type="journal article" date="2013" name="Genetics">
        <title>The draft genome and transcriptome of Panagrellus redivivus are shaped by the harsh demands of a free-living lifestyle.</title>
        <authorList>
            <person name="Srinivasan J."/>
            <person name="Dillman A.R."/>
            <person name="Macchietto M.G."/>
            <person name="Heikkinen L."/>
            <person name="Lakso M."/>
            <person name="Fracchia K.M."/>
            <person name="Antoshechkin I."/>
            <person name="Mortazavi A."/>
            <person name="Wong G."/>
            <person name="Sternberg P.W."/>
        </authorList>
    </citation>
    <scope>NUCLEOTIDE SEQUENCE [LARGE SCALE GENOMIC DNA]</scope>
    <source>
        <strain evidence="4">MT8872</strain>
    </source>
</reference>
<dbReference type="WBParaSite" id="Pan_g9451.t1">
    <property type="protein sequence ID" value="Pan_g9451.t1"/>
    <property type="gene ID" value="Pan_g9451"/>
</dbReference>
<feature type="domain" description="Apple" evidence="3">
    <location>
        <begin position="480"/>
        <end position="567"/>
    </location>
</feature>
<protein>
    <submittedName>
        <fullName evidence="5">Apple domain-containing protein</fullName>
    </submittedName>
</protein>
<dbReference type="InterPro" id="IPR052774">
    <property type="entry name" value="Celegans_DevNeuronal_Protein"/>
</dbReference>
<evidence type="ECO:0000313" key="4">
    <source>
        <dbReference type="Proteomes" id="UP000492821"/>
    </source>
</evidence>
<dbReference type="Gene3D" id="3.50.4.10">
    <property type="entry name" value="Hepatocyte Growth Factor"/>
    <property type="match status" value="1"/>
</dbReference>
<dbReference type="Proteomes" id="UP000492821">
    <property type="component" value="Unassembled WGS sequence"/>
</dbReference>
<evidence type="ECO:0000259" key="3">
    <source>
        <dbReference type="PROSITE" id="PS50948"/>
    </source>
</evidence>
<dbReference type="CDD" id="cd01099">
    <property type="entry name" value="PAN_AP_HGF"/>
    <property type="match status" value="1"/>
</dbReference>
<dbReference type="SMART" id="SM00473">
    <property type="entry name" value="PAN_AP"/>
    <property type="match status" value="3"/>
</dbReference>
<organism evidence="4 5">
    <name type="scientific">Panagrellus redivivus</name>
    <name type="common">Microworm</name>
    <dbReference type="NCBI Taxonomy" id="6233"/>
    <lineage>
        <taxon>Eukaryota</taxon>
        <taxon>Metazoa</taxon>
        <taxon>Ecdysozoa</taxon>
        <taxon>Nematoda</taxon>
        <taxon>Chromadorea</taxon>
        <taxon>Rhabditida</taxon>
        <taxon>Tylenchina</taxon>
        <taxon>Panagrolaimomorpha</taxon>
        <taxon>Panagrolaimoidea</taxon>
        <taxon>Panagrolaimidae</taxon>
        <taxon>Panagrellus</taxon>
    </lineage>
</organism>
<dbReference type="InterPro" id="IPR003609">
    <property type="entry name" value="Pan_app"/>
</dbReference>
<feature type="region of interest" description="Disordered" evidence="1">
    <location>
        <begin position="189"/>
        <end position="211"/>
    </location>
</feature>
<dbReference type="GO" id="GO:0009653">
    <property type="term" value="P:anatomical structure morphogenesis"/>
    <property type="evidence" value="ECO:0007669"/>
    <property type="project" value="TreeGrafter"/>
</dbReference>
<reference evidence="5" key="2">
    <citation type="submission" date="2020-10" db="UniProtKB">
        <authorList>
            <consortium name="WormBaseParasite"/>
        </authorList>
    </citation>
    <scope>IDENTIFICATION</scope>
</reference>
<dbReference type="PROSITE" id="PS50948">
    <property type="entry name" value="PAN"/>
    <property type="match status" value="3"/>
</dbReference>
<keyword evidence="4" id="KW-1185">Reference proteome</keyword>
<proteinExistence type="predicted"/>
<feature type="domain" description="Apple" evidence="3">
    <location>
        <begin position="578"/>
        <end position="663"/>
    </location>
</feature>